<evidence type="ECO:0000313" key="2">
    <source>
        <dbReference type="Proteomes" id="UP000324800"/>
    </source>
</evidence>
<evidence type="ECO:0000313" key="1">
    <source>
        <dbReference type="EMBL" id="KAA6372145.1"/>
    </source>
</evidence>
<name>A0A5J4UQT4_9EUKA</name>
<dbReference type="AlphaFoldDB" id="A0A5J4UQT4"/>
<dbReference type="Proteomes" id="UP000324800">
    <property type="component" value="Unassembled WGS sequence"/>
</dbReference>
<comment type="caution">
    <text evidence="1">The sequence shown here is derived from an EMBL/GenBank/DDBJ whole genome shotgun (WGS) entry which is preliminary data.</text>
</comment>
<proteinExistence type="predicted"/>
<sequence>MTLFEPITANITVAFEALESLHIDWQTTWKAIYEAEIKYIDTDRDINFIYSICARIRNRNIIQYSQNQL</sequence>
<dbReference type="EMBL" id="SNRW01013855">
    <property type="protein sequence ID" value="KAA6372145.1"/>
    <property type="molecule type" value="Genomic_DNA"/>
</dbReference>
<protein>
    <submittedName>
        <fullName evidence="1">Uncharacterized protein</fullName>
    </submittedName>
</protein>
<accession>A0A5J4UQT4</accession>
<gene>
    <name evidence="1" type="ORF">EZS28_032328</name>
</gene>
<reference evidence="1 2" key="1">
    <citation type="submission" date="2019-03" db="EMBL/GenBank/DDBJ databases">
        <title>Single cell metagenomics reveals metabolic interactions within the superorganism composed of flagellate Streblomastix strix and complex community of Bacteroidetes bacteria on its surface.</title>
        <authorList>
            <person name="Treitli S.C."/>
            <person name="Kolisko M."/>
            <person name="Husnik F."/>
            <person name="Keeling P."/>
            <person name="Hampl V."/>
        </authorList>
    </citation>
    <scope>NUCLEOTIDE SEQUENCE [LARGE SCALE GENOMIC DNA]</scope>
    <source>
        <strain evidence="1">ST1C</strain>
    </source>
</reference>
<organism evidence="1 2">
    <name type="scientific">Streblomastix strix</name>
    <dbReference type="NCBI Taxonomy" id="222440"/>
    <lineage>
        <taxon>Eukaryota</taxon>
        <taxon>Metamonada</taxon>
        <taxon>Preaxostyla</taxon>
        <taxon>Oxymonadida</taxon>
        <taxon>Streblomastigidae</taxon>
        <taxon>Streblomastix</taxon>
    </lineage>
</organism>